<protein>
    <submittedName>
        <fullName evidence="1">3801_t:CDS:1</fullName>
    </submittedName>
</protein>
<organism evidence="1 2">
    <name type="scientific">Ambispora leptoticha</name>
    <dbReference type="NCBI Taxonomy" id="144679"/>
    <lineage>
        <taxon>Eukaryota</taxon>
        <taxon>Fungi</taxon>
        <taxon>Fungi incertae sedis</taxon>
        <taxon>Mucoromycota</taxon>
        <taxon>Glomeromycotina</taxon>
        <taxon>Glomeromycetes</taxon>
        <taxon>Archaeosporales</taxon>
        <taxon>Ambisporaceae</taxon>
        <taxon>Ambispora</taxon>
    </lineage>
</organism>
<reference evidence="1" key="1">
    <citation type="submission" date="2021-06" db="EMBL/GenBank/DDBJ databases">
        <authorList>
            <person name="Kallberg Y."/>
            <person name="Tangrot J."/>
            <person name="Rosling A."/>
        </authorList>
    </citation>
    <scope>NUCLEOTIDE SEQUENCE</scope>
    <source>
        <strain evidence="1">FL130A</strain>
    </source>
</reference>
<dbReference type="OrthoDB" id="2355118at2759"/>
<dbReference type="Proteomes" id="UP000789508">
    <property type="component" value="Unassembled WGS sequence"/>
</dbReference>
<sequence>MVNLVDFRRQVVCNIKYISLTIVVDFDYKILFDSVRKGVMVVITRDGVTLDLEEGVDFGDALRKKVNELASGCVCSSDIIDQEEYLKRLCNHFDAFFPLCSILVTNRNHTISGQYKHFRYEQPVSIFGNTRRTDVYVIGRGYNTVFTLLGEGGYCHWRFNGWFERNDKTVTFV</sequence>
<gene>
    <name evidence="1" type="ORF">ALEPTO_LOCUS5986</name>
</gene>
<accession>A0A9N9FRY2</accession>
<proteinExistence type="predicted"/>
<comment type="caution">
    <text evidence="1">The sequence shown here is derived from an EMBL/GenBank/DDBJ whole genome shotgun (WGS) entry which is preliminary data.</text>
</comment>
<dbReference type="AlphaFoldDB" id="A0A9N9FRY2"/>
<name>A0A9N9FRY2_9GLOM</name>
<evidence type="ECO:0000313" key="2">
    <source>
        <dbReference type="Proteomes" id="UP000789508"/>
    </source>
</evidence>
<dbReference type="EMBL" id="CAJVPS010001885">
    <property type="protein sequence ID" value="CAG8553335.1"/>
    <property type="molecule type" value="Genomic_DNA"/>
</dbReference>
<keyword evidence="2" id="KW-1185">Reference proteome</keyword>
<evidence type="ECO:0000313" key="1">
    <source>
        <dbReference type="EMBL" id="CAG8553335.1"/>
    </source>
</evidence>